<dbReference type="Proteomes" id="UP001607302">
    <property type="component" value="Unassembled WGS sequence"/>
</dbReference>
<feature type="compositionally biased region" description="Low complexity" evidence="1">
    <location>
        <begin position="762"/>
        <end position="777"/>
    </location>
</feature>
<proteinExistence type="predicted"/>
<accession>A0ABD2AIM6</accession>
<comment type="caution">
    <text evidence="2">The sequence shown here is derived from an EMBL/GenBank/DDBJ whole genome shotgun (WGS) entry which is preliminary data.</text>
</comment>
<organism evidence="2 3">
    <name type="scientific">Vespula squamosa</name>
    <name type="common">Southern yellow jacket</name>
    <name type="synonym">Wasp</name>
    <dbReference type="NCBI Taxonomy" id="30214"/>
    <lineage>
        <taxon>Eukaryota</taxon>
        <taxon>Metazoa</taxon>
        <taxon>Ecdysozoa</taxon>
        <taxon>Arthropoda</taxon>
        <taxon>Hexapoda</taxon>
        <taxon>Insecta</taxon>
        <taxon>Pterygota</taxon>
        <taxon>Neoptera</taxon>
        <taxon>Endopterygota</taxon>
        <taxon>Hymenoptera</taxon>
        <taxon>Apocrita</taxon>
        <taxon>Aculeata</taxon>
        <taxon>Vespoidea</taxon>
        <taxon>Vespidae</taxon>
        <taxon>Vespinae</taxon>
        <taxon>Vespula</taxon>
    </lineage>
</organism>
<protein>
    <submittedName>
        <fullName evidence="2">Protein 175-like isoform X2</fullName>
    </submittedName>
</protein>
<feature type="region of interest" description="Disordered" evidence="1">
    <location>
        <begin position="762"/>
        <end position="808"/>
    </location>
</feature>
<feature type="compositionally biased region" description="Low complexity" evidence="1">
    <location>
        <begin position="948"/>
        <end position="972"/>
    </location>
</feature>
<evidence type="ECO:0000313" key="2">
    <source>
        <dbReference type="EMBL" id="KAL2720473.1"/>
    </source>
</evidence>
<dbReference type="AlphaFoldDB" id="A0ABD2AIM6"/>
<feature type="compositionally biased region" description="Low complexity" evidence="1">
    <location>
        <begin position="871"/>
        <end position="886"/>
    </location>
</feature>
<feature type="compositionally biased region" description="Basic and acidic residues" evidence="1">
    <location>
        <begin position="501"/>
        <end position="518"/>
    </location>
</feature>
<feature type="region of interest" description="Disordered" evidence="1">
    <location>
        <begin position="500"/>
        <end position="529"/>
    </location>
</feature>
<sequence>MTESYITQKNIDDEEFFLLDSNESVTEQKRNNATDSTMSTKALKEDDKHSDISLEGSVKQVLHKKKKSIESIEADNEFTVTSRTPSRLPYNFIQSWVNTGYLPYQAFISDDEYSGTSSLNQRLSSCKTCDIPNTASIHRSNGKELCNSSSNCSSVDTAAYILSNTNVKKKTETIAIIVDSKCSSKISFQNTLDKNTFCEKDETSIMHTKLNNNVVNSNVSTSKSALNVCNANMKNMKNQRLEKNDVMKELKVPVSDTKNTNEIYENSIEGDDLNFHNTEECTQHLMEESVDVSKPVNLSHEGSFINSKYFRQKKLYSGRDSPTDIIVARFKENDINGTKKDLHPAFRNSPSIEETQKKVLQKKRKTSFCLNNSMNKFFDINVNNDVDEEMRVAKRQKTPTDIESNIPITSQSSVNKRLFISCNALKEQIKRFPTSEYVKVTRQFTRFAAKKSNEKKTESNTNANSILHNALHKNLNPCIILERLPEKILKNYSRKKNTHIQSEELKENDKINDSEKNTQESNFETSSNHSRSTIFLPRLENINTDIVDSDISTIIIYNHKDIASTNTTKSDCSTVILNTSSNLLNSDKMEKNQLDKNLDDIKLKRLQPVVILEQLQVQFNKQTSDKIKRSRNSVKYQNMRRWKYNRSKQNLKDTSLILEQRQLKKRVKTNLSNISLEKTSQPVIVVERFIDLQKNDQCRSEMYNTLNNDSMHVTASKEEQLPKLKNSDNKLLMKAFVKLEHLTITTDINKLSGIYNSFNKRLNNSNSNNKSVKSNKLNKLDISTDNSSMDSTEEKEEKRKRVRNSNSNKSLPFFCTSENYNSSSDSDSNSNVPFMQCIFNVYAERNQKQFSKKQSSRTERRRMLICDSDESVSTRSRSNSSKNLSTRSKHNQQRMLMHDIDESISTRSRSNSSKNLSIVKNINSLLNHSKTKDIQVNMICSSNKHRGASMSSMSSKKNSGRNNSINENNNKIAVNKDNIRRLTFCTKAYDSDSD</sequence>
<evidence type="ECO:0000256" key="1">
    <source>
        <dbReference type="SAM" id="MobiDB-lite"/>
    </source>
</evidence>
<feature type="compositionally biased region" description="Polar residues" evidence="1">
    <location>
        <begin position="781"/>
        <end position="790"/>
    </location>
</feature>
<name>A0ABD2AIM6_VESSQ</name>
<reference evidence="2 3" key="1">
    <citation type="journal article" date="2024" name="Ann. Entomol. Soc. Am.">
        <title>Genomic analyses of the southern and eastern yellowjacket wasps (Hymenoptera: Vespidae) reveal evolutionary signatures of social life.</title>
        <authorList>
            <person name="Catto M.A."/>
            <person name="Caine P.B."/>
            <person name="Orr S.E."/>
            <person name="Hunt B.G."/>
            <person name="Goodisman M.A.D."/>
        </authorList>
    </citation>
    <scope>NUCLEOTIDE SEQUENCE [LARGE SCALE GENOMIC DNA]</scope>
    <source>
        <strain evidence="2">233</strain>
        <tissue evidence="2">Head and thorax</tissue>
    </source>
</reference>
<feature type="region of interest" description="Disordered" evidence="1">
    <location>
        <begin position="848"/>
        <end position="894"/>
    </location>
</feature>
<feature type="region of interest" description="Disordered" evidence="1">
    <location>
        <begin position="945"/>
        <end position="972"/>
    </location>
</feature>
<gene>
    <name evidence="2" type="ORF">V1478_010049</name>
</gene>
<keyword evidence="3" id="KW-1185">Reference proteome</keyword>
<dbReference type="EMBL" id="JAUDFV010000146">
    <property type="protein sequence ID" value="KAL2720473.1"/>
    <property type="molecule type" value="Genomic_DNA"/>
</dbReference>
<feature type="compositionally biased region" description="Polar residues" evidence="1">
    <location>
        <begin position="519"/>
        <end position="529"/>
    </location>
</feature>
<feature type="region of interest" description="Disordered" evidence="1">
    <location>
        <begin position="23"/>
        <end position="49"/>
    </location>
</feature>
<evidence type="ECO:0000313" key="3">
    <source>
        <dbReference type="Proteomes" id="UP001607302"/>
    </source>
</evidence>